<feature type="transmembrane region" description="Helical" evidence="4">
    <location>
        <begin position="208"/>
        <end position="228"/>
    </location>
</feature>
<feature type="region of interest" description="Disordered" evidence="3">
    <location>
        <begin position="1"/>
        <end position="38"/>
    </location>
</feature>
<accession>A0A8K0TFE6</accession>
<dbReference type="PANTHER" id="PTHR11360:SF130">
    <property type="entry name" value="MAJOR FACILITATOR SUPERFAMILY (MFS) PROFILE DOMAIN-CONTAINING PROTEIN-RELATED"/>
    <property type="match status" value="1"/>
</dbReference>
<dbReference type="EMBL" id="JAGPXD010000003">
    <property type="protein sequence ID" value="KAH7363514.1"/>
    <property type="molecule type" value="Genomic_DNA"/>
</dbReference>
<sequence>MSSSNEVNQKSLQPQTDQFGESPQPSPSTDEEKADVAPPPLMVPDGGLQAWLQVLVAFLLVLDGFGFITAFGVFQAYYVILLPQNSSSDISWIGSMQIFLLFLLGTVSGRLIDAGFFRATIITGVVFQLAGVFGASFSSQYWQFFLSQGVAVGIGNGMHFTALVWLVSQYFTKRRGLALGISSCGAPIGAVIFTIIAREMIPSAGIKWTLRTMGFLILFDSIIVLAVARPKHATRRGGPLLELAAFREMPYLLFTVGMFFALLGVYFAYYYIPLFGRNKLGLDDSQALTVLIVMSAVGVTGRLIPPYLADRSIKPLRTLVISLLLSSVNLFAWIGVSSSAGLYAWVVAYSFTANAVQTLFTASMSEVTSDMSKLGVRIGMVFTIVSFACLAGPPIGGQLVGVDDGDFLYAQIFAGASMLVGGLLVAWAKIKQVGQEEFWRVH</sequence>
<feature type="transmembrane region" description="Helical" evidence="4">
    <location>
        <begin position="287"/>
        <end position="304"/>
    </location>
</feature>
<reference evidence="6" key="1">
    <citation type="journal article" date="2021" name="Nat. Commun.">
        <title>Genetic determinants of endophytism in the Arabidopsis root mycobiome.</title>
        <authorList>
            <person name="Mesny F."/>
            <person name="Miyauchi S."/>
            <person name="Thiergart T."/>
            <person name="Pickel B."/>
            <person name="Atanasova L."/>
            <person name="Karlsson M."/>
            <person name="Huettel B."/>
            <person name="Barry K.W."/>
            <person name="Haridas S."/>
            <person name="Chen C."/>
            <person name="Bauer D."/>
            <person name="Andreopoulos W."/>
            <person name="Pangilinan J."/>
            <person name="LaButti K."/>
            <person name="Riley R."/>
            <person name="Lipzen A."/>
            <person name="Clum A."/>
            <person name="Drula E."/>
            <person name="Henrissat B."/>
            <person name="Kohler A."/>
            <person name="Grigoriev I.V."/>
            <person name="Martin F.M."/>
            <person name="Hacquard S."/>
        </authorList>
    </citation>
    <scope>NUCLEOTIDE SEQUENCE</scope>
    <source>
        <strain evidence="6">MPI-CAGE-AT-0016</strain>
    </source>
</reference>
<feature type="transmembrane region" description="Helical" evidence="4">
    <location>
        <begin position="249"/>
        <end position="272"/>
    </location>
</feature>
<feature type="domain" description="Major facilitator superfamily (MFS) profile" evidence="5">
    <location>
        <begin position="52"/>
        <end position="429"/>
    </location>
</feature>
<keyword evidence="4" id="KW-1133">Transmembrane helix</keyword>
<dbReference type="PANTHER" id="PTHR11360">
    <property type="entry name" value="MONOCARBOXYLATE TRANSPORTER"/>
    <property type="match status" value="1"/>
</dbReference>
<feature type="transmembrane region" description="Helical" evidence="4">
    <location>
        <begin position="116"/>
        <end position="135"/>
    </location>
</feature>
<evidence type="ECO:0000256" key="4">
    <source>
        <dbReference type="SAM" id="Phobius"/>
    </source>
</evidence>
<dbReference type="Proteomes" id="UP000813385">
    <property type="component" value="Unassembled WGS sequence"/>
</dbReference>
<dbReference type="SUPFAM" id="SSF103473">
    <property type="entry name" value="MFS general substrate transporter"/>
    <property type="match status" value="1"/>
</dbReference>
<evidence type="ECO:0000256" key="1">
    <source>
        <dbReference type="ARBA" id="ARBA00004141"/>
    </source>
</evidence>
<dbReference type="InterPro" id="IPR036259">
    <property type="entry name" value="MFS_trans_sf"/>
</dbReference>
<feature type="transmembrane region" description="Helical" evidence="4">
    <location>
        <begin position="90"/>
        <end position="109"/>
    </location>
</feature>
<dbReference type="Gene3D" id="1.20.1250.20">
    <property type="entry name" value="MFS general substrate transporter like domains"/>
    <property type="match status" value="2"/>
</dbReference>
<feature type="transmembrane region" description="Helical" evidence="4">
    <location>
        <begin position="342"/>
        <end position="362"/>
    </location>
</feature>
<evidence type="ECO:0000256" key="3">
    <source>
        <dbReference type="SAM" id="MobiDB-lite"/>
    </source>
</evidence>
<comment type="subcellular location">
    <subcellularLocation>
        <location evidence="1">Membrane</location>
        <topology evidence="1">Multi-pass membrane protein</topology>
    </subcellularLocation>
</comment>
<evidence type="ECO:0000259" key="5">
    <source>
        <dbReference type="PROSITE" id="PS50850"/>
    </source>
</evidence>
<gene>
    <name evidence="6" type="ORF">B0T11DRAFT_224287</name>
</gene>
<evidence type="ECO:0000313" key="7">
    <source>
        <dbReference type="Proteomes" id="UP000813385"/>
    </source>
</evidence>
<proteinExistence type="inferred from homology"/>
<dbReference type="GO" id="GO:0022857">
    <property type="term" value="F:transmembrane transporter activity"/>
    <property type="evidence" value="ECO:0007669"/>
    <property type="project" value="InterPro"/>
</dbReference>
<organism evidence="6 7">
    <name type="scientific">Plectosphaerella cucumerina</name>
    <dbReference type="NCBI Taxonomy" id="40658"/>
    <lineage>
        <taxon>Eukaryota</taxon>
        <taxon>Fungi</taxon>
        <taxon>Dikarya</taxon>
        <taxon>Ascomycota</taxon>
        <taxon>Pezizomycotina</taxon>
        <taxon>Sordariomycetes</taxon>
        <taxon>Hypocreomycetidae</taxon>
        <taxon>Glomerellales</taxon>
        <taxon>Plectosphaerellaceae</taxon>
        <taxon>Plectosphaerella</taxon>
    </lineage>
</organism>
<feature type="transmembrane region" description="Helical" evidence="4">
    <location>
        <begin position="177"/>
        <end position="196"/>
    </location>
</feature>
<keyword evidence="4" id="KW-0812">Transmembrane</keyword>
<feature type="transmembrane region" description="Helical" evidence="4">
    <location>
        <begin position="316"/>
        <end position="336"/>
    </location>
</feature>
<evidence type="ECO:0000256" key="2">
    <source>
        <dbReference type="ARBA" id="ARBA00006727"/>
    </source>
</evidence>
<comment type="caution">
    <text evidence="6">The sequence shown here is derived from an EMBL/GenBank/DDBJ whole genome shotgun (WGS) entry which is preliminary data.</text>
</comment>
<name>A0A8K0TFE6_9PEZI</name>
<protein>
    <submittedName>
        <fullName evidence="6">Major facilitator superfamily transporter</fullName>
    </submittedName>
</protein>
<keyword evidence="7" id="KW-1185">Reference proteome</keyword>
<keyword evidence="4" id="KW-0472">Membrane</keyword>
<dbReference type="PROSITE" id="PS50850">
    <property type="entry name" value="MFS"/>
    <property type="match status" value="1"/>
</dbReference>
<dbReference type="GO" id="GO:0016020">
    <property type="term" value="C:membrane"/>
    <property type="evidence" value="ECO:0007669"/>
    <property type="project" value="UniProtKB-SubCell"/>
</dbReference>
<comment type="similarity">
    <text evidence="2">Belongs to the major facilitator superfamily. Monocarboxylate porter (TC 2.A.1.13) family.</text>
</comment>
<dbReference type="InterPro" id="IPR050327">
    <property type="entry name" value="Proton-linked_MCT"/>
</dbReference>
<dbReference type="InterPro" id="IPR020846">
    <property type="entry name" value="MFS_dom"/>
</dbReference>
<feature type="compositionally biased region" description="Polar residues" evidence="3">
    <location>
        <begin position="1"/>
        <end position="23"/>
    </location>
</feature>
<feature type="transmembrane region" description="Helical" evidence="4">
    <location>
        <begin position="141"/>
        <end position="165"/>
    </location>
</feature>
<dbReference type="InterPro" id="IPR011701">
    <property type="entry name" value="MFS"/>
</dbReference>
<feature type="transmembrane region" description="Helical" evidence="4">
    <location>
        <begin position="407"/>
        <end position="428"/>
    </location>
</feature>
<dbReference type="OrthoDB" id="5212574at2759"/>
<feature type="transmembrane region" description="Helical" evidence="4">
    <location>
        <begin position="50"/>
        <end position="78"/>
    </location>
</feature>
<dbReference type="AlphaFoldDB" id="A0A8K0TFE6"/>
<dbReference type="Pfam" id="PF07690">
    <property type="entry name" value="MFS_1"/>
    <property type="match status" value="1"/>
</dbReference>
<feature type="transmembrane region" description="Helical" evidence="4">
    <location>
        <begin position="374"/>
        <end position="395"/>
    </location>
</feature>
<evidence type="ECO:0000313" key="6">
    <source>
        <dbReference type="EMBL" id="KAH7363514.1"/>
    </source>
</evidence>